<dbReference type="AlphaFoldDB" id="A0AAQ3SCJ9"/>
<reference evidence="3 4" key="1">
    <citation type="submission" date="2024-02" db="EMBL/GenBank/DDBJ databases">
        <title>High-quality chromosome-scale genome assembly of Pensacola bahiagrass (Paspalum notatum Flugge var. saurae).</title>
        <authorList>
            <person name="Vega J.M."/>
            <person name="Podio M."/>
            <person name="Orjuela J."/>
            <person name="Siena L.A."/>
            <person name="Pessino S.C."/>
            <person name="Combes M.C."/>
            <person name="Mariac C."/>
            <person name="Albertini E."/>
            <person name="Pupilli F."/>
            <person name="Ortiz J.P.A."/>
            <person name="Leblanc O."/>
        </authorList>
    </citation>
    <scope>NUCLEOTIDE SEQUENCE [LARGE SCALE GENOMIC DNA]</scope>
    <source>
        <strain evidence="3">R1</strain>
        <tissue evidence="3">Leaf</tissue>
    </source>
</reference>
<proteinExistence type="predicted"/>
<keyword evidence="4" id="KW-1185">Reference proteome</keyword>
<accession>A0AAQ3SCJ9</accession>
<gene>
    <name evidence="2" type="ORF">U9M48_000809</name>
    <name evidence="3" type="ORF">U9M48_000810</name>
</gene>
<protein>
    <submittedName>
        <fullName evidence="3">Uncharacterized protein</fullName>
    </submittedName>
</protein>
<sequence length="70" mass="7628">MAGRRDSAVKALGATRAGDGAGADEVGSRRRRGDWFGDGALLPVVPFVPWPERERYEVHQPASLPRSLVR</sequence>
<dbReference type="Proteomes" id="UP001341281">
    <property type="component" value="Chromosome 01"/>
</dbReference>
<evidence type="ECO:0000256" key="1">
    <source>
        <dbReference type="SAM" id="MobiDB-lite"/>
    </source>
</evidence>
<evidence type="ECO:0000313" key="3">
    <source>
        <dbReference type="EMBL" id="WVZ49448.1"/>
    </source>
</evidence>
<organism evidence="3 4">
    <name type="scientific">Paspalum notatum var. saurae</name>
    <dbReference type="NCBI Taxonomy" id="547442"/>
    <lineage>
        <taxon>Eukaryota</taxon>
        <taxon>Viridiplantae</taxon>
        <taxon>Streptophyta</taxon>
        <taxon>Embryophyta</taxon>
        <taxon>Tracheophyta</taxon>
        <taxon>Spermatophyta</taxon>
        <taxon>Magnoliopsida</taxon>
        <taxon>Liliopsida</taxon>
        <taxon>Poales</taxon>
        <taxon>Poaceae</taxon>
        <taxon>PACMAD clade</taxon>
        <taxon>Panicoideae</taxon>
        <taxon>Andropogonodae</taxon>
        <taxon>Paspaleae</taxon>
        <taxon>Paspalinae</taxon>
        <taxon>Paspalum</taxon>
    </lineage>
</organism>
<dbReference type="EMBL" id="CP144745">
    <property type="protein sequence ID" value="WVZ49447.1"/>
    <property type="molecule type" value="Genomic_DNA"/>
</dbReference>
<dbReference type="EMBL" id="CP144745">
    <property type="protein sequence ID" value="WVZ49448.1"/>
    <property type="molecule type" value="Genomic_DNA"/>
</dbReference>
<evidence type="ECO:0000313" key="4">
    <source>
        <dbReference type="Proteomes" id="UP001341281"/>
    </source>
</evidence>
<feature type="region of interest" description="Disordered" evidence="1">
    <location>
        <begin position="1"/>
        <end position="31"/>
    </location>
</feature>
<evidence type="ECO:0000313" key="2">
    <source>
        <dbReference type="EMBL" id="WVZ49447.1"/>
    </source>
</evidence>
<name>A0AAQ3SCJ9_PASNO</name>